<dbReference type="EMBL" id="QFRJ01000002">
    <property type="protein sequence ID" value="PWH86459.1"/>
    <property type="molecule type" value="Genomic_DNA"/>
</dbReference>
<dbReference type="Proteomes" id="UP000245370">
    <property type="component" value="Unassembled WGS sequence"/>
</dbReference>
<proteinExistence type="predicted"/>
<evidence type="ECO:0000313" key="2">
    <source>
        <dbReference type="Proteomes" id="UP000245370"/>
    </source>
</evidence>
<organism evidence="1 2">
    <name type="scientific">Brumimicrobium oceani</name>
    <dbReference type="NCBI Taxonomy" id="2100725"/>
    <lineage>
        <taxon>Bacteria</taxon>
        <taxon>Pseudomonadati</taxon>
        <taxon>Bacteroidota</taxon>
        <taxon>Flavobacteriia</taxon>
        <taxon>Flavobacteriales</taxon>
        <taxon>Crocinitomicaceae</taxon>
        <taxon>Brumimicrobium</taxon>
    </lineage>
</organism>
<reference evidence="1 2" key="2">
    <citation type="submission" date="2018-05" db="EMBL/GenBank/DDBJ databases">
        <authorList>
            <person name="Lanie J.A."/>
            <person name="Ng W.-L."/>
            <person name="Kazmierczak K.M."/>
            <person name="Andrzejewski T.M."/>
            <person name="Davidsen T.M."/>
            <person name="Wayne K.J."/>
            <person name="Tettelin H."/>
            <person name="Glass J.I."/>
            <person name="Rusch D."/>
            <person name="Podicherti R."/>
            <person name="Tsui H.-C.T."/>
            <person name="Winkler M.E."/>
        </authorList>
    </citation>
    <scope>NUCLEOTIDE SEQUENCE [LARGE SCALE GENOMIC DNA]</scope>
    <source>
        <strain evidence="1 2">C305</strain>
    </source>
</reference>
<protein>
    <recommendedName>
        <fullName evidence="3">Outer membrane protein beta-barrel domain-containing protein</fullName>
    </recommendedName>
</protein>
<evidence type="ECO:0008006" key="3">
    <source>
        <dbReference type="Google" id="ProtNLM"/>
    </source>
</evidence>
<comment type="caution">
    <text evidence="1">The sequence shown here is derived from an EMBL/GenBank/DDBJ whole genome shotgun (WGS) entry which is preliminary data.</text>
</comment>
<evidence type="ECO:0000313" key="1">
    <source>
        <dbReference type="EMBL" id="PWH86459.1"/>
    </source>
</evidence>
<gene>
    <name evidence="1" type="ORF">DIT68_04270</name>
</gene>
<name>A0A2U2XF83_9FLAO</name>
<dbReference type="AlphaFoldDB" id="A0A2U2XF83"/>
<reference evidence="1 2" key="1">
    <citation type="submission" date="2018-05" db="EMBL/GenBank/DDBJ databases">
        <title>Brumimicrobium oceani sp. nov., isolated from coastal sediment.</title>
        <authorList>
            <person name="Kou Y."/>
        </authorList>
    </citation>
    <scope>NUCLEOTIDE SEQUENCE [LARGE SCALE GENOMIC DNA]</scope>
    <source>
        <strain evidence="1 2">C305</strain>
    </source>
</reference>
<keyword evidence="2" id="KW-1185">Reference proteome</keyword>
<sequence>MDTLIVEPYVSMKYNPENIDAINQKPYRVVPCRTRSKVGFRMDIAVSSYYYGDKTTSWIGQHGGPNFNFILVVDKLNFGFRFKPWSIESKKEMEFNGQTLPTTARLNNIRLDYYVGYSIDFEKLISVEPYIGYNRTSFLVINEDELNQAFSFNKTGGLILGTTLNKYIKIKEHEYLSVFGTVGYGFVDYEKIHPVLDNGYFEWNLGVAYKGFGTKRFNKRVD</sequence>
<accession>A0A2U2XF83</accession>